<dbReference type="InterPro" id="IPR015590">
    <property type="entry name" value="Aldehyde_DH_dom"/>
</dbReference>
<dbReference type="PIRSF" id="PIRSF036492">
    <property type="entry name" value="ALDH"/>
    <property type="match status" value="1"/>
</dbReference>
<proteinExistence type="inferred from homology"/>
<dbReference type="InterPro" id="IPR012394">
    <property type="entry name" value="Aldehyde_DH_NAD(P)"/>
</dbReference>
<dbReference type="SUPFAM" id="SSF53720">
    <property type="entry name" value="ALDH-like"/>
    <property type="match status" value="1"/>
</dbReference>
<dbReference type="InterPro" id="IPR029510">
    <property type="entry name" value="Ald_DH_CS_GLU"/>
</dbReference>
<dbReference type="InterPro" id="IPR016162">
    <property type="entry name" value="Ald_DH_N"/>
</dbReference>
<dbReference type="PANTHER" id="PTHR42804">
    <property type="entry name" value="ALDEHYDE DEHYDROGENASE"/>
    <property type="match status" value="1"/>
</dbReference>
<organism evidence="6">
    <name type="scientific">freshwater metagenome</name>
    <dbReference type="NCBI Taxonomy" id="449393"/>
    <lineage>
        <taxon>unclassified sequences</taxon>
        <taxon>metagenomes</taxon>
        <taxon>ecological metagenomes</taxon>
    </lineage>
</organism>
<sequence>MSTFDSLNPVTGLSIGRHALSSKEDVDAAVASAREVAPFWQALGFKGRKKALLQWNNYLLENLNDLVEVVSLETGKPTSDATLEASLALAHLGWAARQAEEVMRTAHRSPGVLMANMSATVERSPLGVVGVIGPWNYPVFTPMGSISYALAAGNTVVFKPSEYTPAVGKFLADSFLEATGLNDVFTCVTGLGETGKYLCESGVNKLAFTGSTATAKRVAATCALSMTPVILECGGKDPVIVDRDADLKRAADATIWSAMSNAGQTCIGAERVYVHQDVADEFIDHCLWIASTIKPGEPGVGNYGPATMPKQIAIIEGHIKDAIAKGGRVLMGGVDSVHAPYVDPVIIADVPEDSTAITEETFGPTLVINRVATMHEAIALTNASRYGLGASVWSKRNGKKIARSLACGMVSINSVIAFAAIASIPFGGVKDSGYGRIHGPEGILEFTYARSVVRTRFYLPLAFTSFRRTAGNDKLIVRLNKVLKGRLG</sequence>
<evidence type="ECO:0000256" key="3">
    <source>
        <dbReference type="ARBA" id="ARBA00039248"/>
    </source>
</evidence>
<dbReference type="InterPro" id="IPR016163">
    <property type="entry name" value="Ald_DH_C"/>
</dbReference>
<dbReference type="PANTHER" id="PTHR42804:SF1">
    <property type="entry name" value="ALDEHYDE DEHYDROGENASE-RELATED"/>
    <property type="match status" value="1"/>
</dbReference>
<dbReference type="EMBL" id="CAEZVX010000004">
    <property type="protein sequence ID" value="CAB4634887.1"/>
    <property type="molecule type" value="Genomic_DNA"/>
</dbReference>
<keyword evidence="2" id="KW-0560">Oxidoreductase</keyword>
<dbReference type="Gene3D" id="3.40.309.10">
    <property type="entry name" value="Aldehyde Dehydrogenase, Chain A, domain 2"/>
    <property type="match status" value="1"/>
</dbReference>
<accession>A0A6J6JCP3</accession>
<dbReference type="Pfam" id="PF00171">
    <property type="entry name" value="Aldedh"/>
    <property type="match status" value="1"/>
</dbReference>
<evidence type="ECO:0000256" key="1">
    <source>
        <dbReference type="ARBA" id="ARBA00009986"/>
    </source>
</evidence>
<protein>
    <recommendedName>
        <fullName evidence="3">Putative aldehyde dehydrogenase</fullName>
    </recommendedName>
</protein>
<evidence type="ECO:0000256" key="2">
    <source>
        <dbReference type="ARBA" id="ARBA00023002"/>
    </source>
</evidence>
<dbReference type="CDD" id="cd07099">
    <property type="entry name" value="ALDH_DDALDH"/>
    <property type="match status" value="1"/>
</dbReference>
<reference evidence="6" key="1">
    <citation type="submission" date="2020-05" db="EMBL/GenBank/DDBJ databases">
        <authorList>
            <person name="Chiriac C."/>
            <person name="Salcher M."/>
            <person name="Ghai R."/>
            <person name="Kavagutti S V."/>
        </authorList>
    </citation>
    <scope>NUCLEOTIDE SEQUENCE</scope>
</reference>
<feature type="domain" description="Aldehyde dehydrogenase" evidence="4">
    <location>
        <begin position="3"/>
        <end position="452"/>
    </location>
</feature>
<name>A0A6J6JCP3_9ZZZZ</name>
<dbReference type="InterPro" id="IPR016161">
    <property type="entry name" value="Ald_DH/histidinol_DH"/>
</dbReference>
<dbReference type="GO" id="GO:0016620">
    <property type="term" value="F:oxidoreductase activity, acting on the aldehyde or oxo group of donors, NAD or NADP as acceptor"/>
    <property type="evidence" value="ECO:0007669"/>
    <property type="project" value="InterPro"/>
</dbReference>
<comment type="similarity">
    <text evidence="1">Belongs to the aldehyde dehydrogenase family.</text>
</comment>
<dbReference type="PROSITE" id="PS00687">
    <property type="entry name" value="ALDEHYDE_DEHYDR_GLU"/>
    <property type="match status" value="1"/>
</dbReference>
<dbReference type="GO" id="GO:0006081">
    <property type="term" value="P:aldehyde metabolic process"/>
    <property type="evidence" value="ECO:0007669"/>
    <property type="project" value="InterPro"/>
</dbReference>
<dbReference type="Gene3D" id="3.40.605.10">
    <property type="entry name" value="Aldehyde Dehydrogenase, Chain A, domain 1"/>
    <property type="match status" value="1"/>
</dbReference>
<evidence type="ECO:0000259" key="4">
    <source>
        <dbReference type="Pfam" id="PF00171"/>
    </source>
</evidence>
<gene>
    <name evidence="5" type="ORF">UFOPK1755_00208</name>
    <name evidence="6" type="ORF">UFOPK2155_00109</name>
</gene>
<evidence type="ECO:0000313" key="6">
    <source>
        <dbReference type="EMBL" id="CAB4634887.1"/>
    </source>
</evidence>
<evidence type="ECO:0000313" key="5">
    <source>
        <dbReference type="EMBL" id="CAB4577156.1"/>
    </source>
</evidence>
<dbReference type="EMBL" id="CAEZTX010000005">
    <property type="protein sequence ID" value="CAB4577156.1"/>
    <property type="molecule type" value="Genomic_DNA"/>
</dbReference>
<dbReference type="AlphaFoldDB" id="A0A6J6JCP3"/>